<dbReference type="WBParaSite" id="TREG1_24970.1">
    <property type="protein sequence ID" value="TREG1_24970.1"/>
    <property type="gene ID" value="TREG1_24970"/>
</dbReference>
<feature type="region of interest" description="Disordered" evidence="1">
    <location>
        <begin position="1"/>
        <end position="25"/>
    </location>
</feature>
<sequence length="740" mass="84389">MPHMNDKYMNLPISHNGTSEYTTRTTTTTTKYSNNEMHMVIPGNPSKQSSYTEQIIPPGSSNKMAIKLSQIMKQLSRKMCRQLLLPNEYTELKSVPQLEKSLNVAKSISNRVLYAKFNRSNQPEEEEKKKGKNSKEAQDENNDDNIDENIDDYQYKDFGYGQADREGELREYILSAMNKNSPRKHLYGSLPKKATTHMHSRTQTVGTQITSKHKSFKDGKQSPPIEHLFLSTYAPEFTGSPTAQHLQENLNRMLNQLISNEPNKLNNNVGAQSNDAIENITSFNMTDYPLMMDLLENQKGLCESTSIHRDSACESDSLSTLTDELYSFKNSFEFLESTSHQTLPKITNDSMFSSTTWQKFMELWNRSINEERLFWQKQLLERTKFNYYNDNELIDIKSLLNDASHFHTEELRLLWKQIYESWVPRDYLQYFSDETRKVFVNLNLVIEKLLSFIEKNSSDITSLNLINLQSDVKCNLTRYMHTRLENQKQSQQTRRCTAHNLHLELNKRLSNSCSSIDKIKNVAEASKTQSSVDEDHRINFNKMREILKMSHQQLLEQIYHVTDMVGAALDTDLEDVINGVHLDGSENRNANGKSNFDARSSMAADMLTSPSAPGLQVVAKLHSAILDLETRLDTMCNNNPIIAENITNSIVECSLNQGDKNIINHEAFASDRYQKLNGGCTADLLDIMTSGSNKHDTEGAQIDDLQNTQLMNVIGDSVNIKNHISGDISSVPLSKVVYSS</sequence>
<evidence type="ECO:0000313" key="2">
    <source>
        <dbReference type="Proteomes" id="UP000050795"/>
    </source>
</evidence>
<evidence type="ECO:0000256" key="1">
    <source>
        <dbReference type="SAM" id="MobiDB-lite"/>
    </source>
</evidence>
<feature type="compositionally biased region" description="Basic and acidic residues" evidence="1">
    <location>
        <begin position="126"/>
        <end position="138"/>
    </location>
</feature>
<feature type="compositionally biased region" description="Polar residues" evidence="1">
    <location>
        <begin position="201"/>
        <end position="210"/>
    </location>
</feature>
<reference evidence="3" key="2">
    <citation type="submission" date="2023-11" db="UniProtKB">
        <authorList>
            <consortium name="WormBaseParasite"/>
        </authorList>
    </citation>
    <scope>IDENTIFICATION</scope>
</reference>
<name>A0AA85JKM3_TRIRE</name>
<dbReference type="Proteomes" id="UP000050795">
    <property type="component" value="Unassembled WGS sequence"/>
</dbReference>
<feature type="region of interest" description="Disordered" evidence="1">
    <location>
        <begin position="116"/>
        <end position="151"/>
    </location>
</feature>
<evidence type="ECO:0000313" key="3">
    <source>
        <dbReference type="WBParaSite" id="TREG1_24970.1"/>
    </source>
</evidence>
<keyword evidence="2" id="KW-1185">Reference proteome</keyword>
<reference evidence="2" key="1">
    <citation type="submission" date="2022-06" db="EMBL/GenBank/DDBJ databases">
        <authorList>
            <person name="Berger JAMES D."/>
            <person name="Berger JAMES D."/>
        </authorList>
    </citation>
    <scope>NUCLEOTIDE SEQUENCE [LARGE SCALE GENOMIC DNA]</scope>
</reference>
<feature type="region of interest" description="Disordered" evidence="1">
    <location>
        <begin position="194"/>
        <end position="222"/>
    </location>
</feature>
<accession>A0AA85JKM3</accession>
<dbReference type="AlphaFoldDB" id="A0AA85JKM3"/>
<feature type="compositionally biased region" description="Acidic residues" evidence="1">
    <location>
        <begin position="139"/>
        <end position="151"/>
    </location>
</feature>
<proteinExistence type="predicted"/>
<protein>
    <submittedName>
        <fullName evidence="3">Uncharacterized protein</fullName>
    </submittedName>
</protein>
<organism evidence="2 3">
    <name type="scientific">Trichobilharzia regenti</name>
    <name type="common">Nasal bird schistosome</name>
    <dbReference type="NCBI Taxonomy" id="157069"/>
    <lineage>
        <taxon>Eukaryota</taxon>
        <taxon>Metazoa</taxon>
        <taxon>Spiralia</taxon>
        <taxon>Lophotrochozoa</taxon>
        <taxon>Platyhelminthes</taxon>
        <taxon>Trematoda</taxon>
        <taxon>Digenea</taxon>
        <taxon>Strigeidida</taxon>
        <taxon>Schistosomatoidea</taxon>
        <taxon>Schistosomatidae</taxon>
        <taxon>Trichobilharzia</taxon>
    </lineage>
</organism>